<dbReference type="Proteomes" id="UP000240542">
    <property type="component" value="Unassembled WGS sequence"/>
</dbReference>
<evidence type="ECO:0000256" key="2">
    <source>
        <dbReference type="ARBA" id="ARBA00022793"/>
    </source>
</evidence>
<dbReference type="EMBL" id="PYGA01000028">
    <property type="protein sequence ID" value="PSK88965.1"/>
    <property type="molecule type" value="Genomic_DNA"/>
</dbReference>
<keyword evidence="2" id="KW-0210">Decarboxylase</keyword>
<dbReference type="Gene3D" id="3.40.50.720">
    <property type="entry name" value="NAD(P)-binding Rossmann-like Domain"/>
    <property type="match status" value="1"/>
</dbReference>
<dbReference type="GO" id="GO:0042732">
    <property type="term" value="P:D-xylose metabolic process"/>
    <property type="evidence" value="ECO:0007669"/>
    <property type="project" value="InterPro"/>
</dbReference>
<keyword evidence="7" id="KW-1185">Reference proteome</keyword>
<dbReference type="GO" id="GO:0005737">
    <property type="term" value="C:cytoplasm"/>
    <property type="evidence" value="ECO:0007669"/>
    <property type="project" value="TreeGrafter"/>
</dbReference>
<dbReference type="AlphaFoldDB" id="A0A2P8CVH4"/>
<keyword evidence="4" id="KW-0456">Lyase</keyword>
<dbReference type="RefSeq" id="WP_106586343.1">
    <property type="nucleotide sequence ID" value="NZ_PYGA01000028.1"/>
</dbReference>
<evidence type="ECO:0000313" key="7">
    <source>
        <dbReference type="Proteomes" id="UP000240542"/>
    </source>
</evidence>
<dbReference type="OrthoDB" id="9801785at2"/>
<dbReference type="InterPro" id="IPR044516">
    <property type="entry name" value="UXS-like"/>
</dbReference>
<reference evidence="6 7" key="1">
    <citation type="submission" date="2018-03" db="EMBL/GenBank/DDBJ databases">
        <title>Genomic Encyclopedia of Archaeal and Bacterial Type Strains, Phase II (KMG-II): from individual species to whole genera.</title>
        <authorList>
            <person name="Goeker M."/>
        </authorList>
    </citation>
    <scope>NUCLEOTIDE SEQUENCE [LARGE SCALE GENOMIC DNA]</scope>
    <source>
        <strain evidence="6 7">DSM 45312</strain>
    </source>
</reference>
<dbReference type="GO" id="GO:0048040">
    <property type="term" value="F:UDP-glucuronate decarboxylase activity"/>
    <property type="evidence" value="ECO:0007669"/>
    <property type="project" value="TreeGrafter"/>
</dbReference>
<name>A0A2P8CVH4_9ACTN</name>
<evidence type="ECO:0000256" key="4">
    <source>
        <dbReference type="ARBA" id="ARBA00023239"/>
    </source>
</evidence>
<feature type="domain" description="NAD-dependent epimerase/dehydratase" evidence="5">
    <location>
        <begin position="3"/>
        <end position="243"/>
    </location>
</feature>
<dbReference type="GO" id="GO:0070403">
    <property type="term" value="F:NAD+ binding"/>
    <property type="evidence" value="ECO:0007669"/>
    <property type="project" value="InterPro"/>
</dbReference>
<dbReference type="InterPro" id="IPR036291">
    <property type="entry name" value="NAD(P)-bd_dom_sf"/>
</dbReference>
<dbReference type="SUPFAM" id="SSF51735">
    <property type="entry name" value="NAD(P)-binding Rossmann-fold domains"/>
    <property type="match status" value="1"/>
</dbReference>
<sequence length="329" mass="34194">MHALVTGGAGFVGSHLVDHLLDGGHEVTVLDDLSAGSVEHLADRSGRRARLAAGTVLDAAAVRAAMGGCDAVFHLASQTGAAAVRRRPLDAVRTEVTGTEIVCEAALDLGCRLLYTSSGDVYGRSVGERLREDDDRILGATGSARWAHPAAKGLAELIVARFAADYGLSAVTVRLFNLVGIRQDLRGGAVLPVFVHQALRGRPLTVHGDGSQRRCFCAVTDAVPAMVRLAQRTGVPGAVFNLGGSQETGIGELAVRVRALTGSGSDVVYVPHTVASGSEHVDVDRRVPDTGRIRDAIGWTAATGLDDIIADVARADRVGTGLIGSDLMS</sequence>
<accession>A0A2P8CVH4</accession>
<comment type="caution">
    <text evidence="6">The sequence shown here is derived from an EMBL/GenBank/DDBJ whole genome shotgun (WGS) entry which is preliminary data.</text>
</comment>
<evidence type="ECO:0000313" key="6">
    <source>
        <dbReference type="EMBL" id="PSK88965.1"/>
    </source>
</evidence>
<evidence type="ECO:0000259" key="5">
    <source>
        <dbReference type="Pfam" id="PF01370"/>
    </source>
</evidence>
<protein>
    <submittedName>
        <fullName evidence="6">UDP-glucose 4-epimerase</fullName>
    </submittedName>
</protein>
<keyword evidence="3" id="KW-0520">NAD</keyword>
<proteinExistence type="predicted"/>
<dbReference type="PANTHER" id="PTHR43078">
    <property type="entry name" value="UDP-GLUCURONIC ACID DECARBOXYLASE-RELATED"/>
    <property type="match status" value="1"/>
</dbReference>
<dbReference type="PANTHER" id="PTHR43078:SF6">
    <property type="entry name" value="UDP-GLUCURONIC ACID DECARBOXYLASE 1"/>
    <property type="match status" value="1"/>
</dbReference>
<dbReference type="Pfam" id="PF01370">
    <property type="entry name" value="Epimerase"/>
    <property type="match status" value="1"/>
</dbReference>
<organism evidence="6 7">
    <name type="scientific">Murinocardiopsis flavida</name>
    <dbReference type="NCBI Taxonomy" id="645275"/>
    <lineage>
        <taxon>Bacteria</taxon>
        <taxon>Bacillati</taxon>
        <taxon>Actinomycetota</taxon>
        <taxon>Actinomycetes</taxon>
        <taxon>Streptosporangiales</taxon>
        <taxon>Nocardiopsidaceae</taxon>
        <taxon>Murinocardiopsis</taxon>
    </lineage>
</organism>
<gene>
    <name evidence="6" type="ORF">CLV63_12853</name>
</gene>
<evidence type="ECO:0000256" key="1">
    <source>
        <dbReference type="ARBA" id="ARBA00001911"/>
    </source>
</evidence>
<evidence type="ECO:0000256" key="3">
    <source>
        <dbReference type="ARBA" id="ARBA00023027"/>
    </source>
</evidence>
<comment type="cofactor">
    <cofactor evidence="1">
        <name>NAD(+)</name>
        <dbReference type="ChEBI" id="CHEBI:57540"/>
    </cofactor>
</comment>
<dbReference type="InterPro" id="IPR001509">
    <property type="entry name" value="Epimerase_deHydtase"/>
</dbReference>